<dbReference type="Proteomes" id="UP000032946">
    <property type="component" value="Chromosome"/>
</dbReference>
<dbReference type="EMBL" id="FO818640">
    <property type="protein sequence ID" value="CDM96361.1"/>
    <property type="molecule type" value="Genomic_DNA"/>
</dbReference>
<evidence type="ECO:0000313" key="1">
    <source>
        <dbReference type="EMBL" id="CDM96361.1"/>
    </source>
</evidence>
<evidence type="ECO:0000313" key="2">
    <source>
        <dbReference type="Proteomes" id="UP000032946"/>
    </source>
</evidence>
<accession>A0A9P1KHE8</accession>
<sequence>MPSYLIVLESVRLSLLSMPTELADGLGLRVALLFISVGC</sequence>
<dbReference type="AlphaFoldDB" id="A0A9P1KHE8"/>
<gene>
    <name evidence="1" type="ORF">ARTHRO_40770</name>
</gene>
<proteinExistence type="predicted"/>
<organism evidence="1 2">
    <name type="scientific">Limnospira indica PCC 8005</name>
    <dbReference type="NCBI Taxonomy" id="376219"/>
    <lineage>
        <taxon>Bacteria</taxon>
        <taxon>Bacillati</taxon>
        <taxon>Cyanobacteriota</taxon>
        <taxon>Cyanophyceae</taxon>
        <taxon>Oscillatoriophycideae</taxon>
        <taxon>Oscillatoriales</taxon>
        <taxon>Sirenicapillariaceae</taxon>
        <taxon>Limnospira</taxon>
    </lineage>
</organism>
<reference evidence="1 2" key="1">
    <citation type="submission" date="2014-02" db="EMBL/GenBank/DDBJ databases">
        <authorList>
            <person name="Genoscope - CEA"/>
        </authorList>
    </citation>
    <scope>NUCLEOTIDE SEQUENCE [LARGE SCALE GENOMIC DNA]</scope>
    <source>
        <strain evidence="1 2">PCC 8005</strain>
    </source>
</reference>
<protein>
    <submittedName>
        <fullName evidence="1">Uncharacterized protein</fullName>
    </submittedName>
</protein>
<name>A0A9P1KHE8_9CYAN</name>
<keyword evidence="2" id="KW-1185">Reference proteome</keyword>